<organism evidence="1 2">
    <name type="scientific">Lentzea albidocapillata</name>
    <dbReference type="NCBI Taxonomy" id="40571"/>
    <lineage>
        <taxon>Bacteria</taxon>
        <taxon>Bacillati</taxon>
        <taxon>Actinomycetota</taxon>
        <taxon>Actinomycetes</taxon>
        <taxon>Pseudonocardiales</taxon>
        <taxon>Pseudonocardiaceae</taxon>
        <taxon>Lentzea</taxon>
    </lineage>
</organism>
<protein>
    <recommendedName>
        <fullName evidence="3">Prevent-host-death family protein</fullName>
    </recommendedName>
</protein>
<sequence length="162" mass="17917">MPTASGINFSELSNKPVDSVRKLHESPNQTLLLHRRGGEEDLVLTTASRAEEVREVVSTTTTLFIALMQHHAEVRELVTDVMPKVFPWVRFLPREDMQAFVVELVETLEAANSLGSPAPVSRLIGQWRRTAEVHADPRLVAILNRDDGEDFGEVPAPGATIA</sequence>
<evidence type="ECO:0008006" key="3">
    <source>
        <dbReference type="Google" id="ProtNLM"/>
    </source>
</evidence>
<keyword evidence="2" id="KW-1185">Reference proteome</keyword>
<dbReference type="RefSeq" id="WP_030478388.1">
    <property type="nucleotide sequence ID" value="NZ_FWYC01000004.1"/>
</dbReference>
<evidence type="ECO:0000313" key="1">
    <source>
        <dbReference type="EMBL" id="SMC67083.1"/>
    </source>
</evidence>
<accession>A0A1W2B281</accession>
<reference evidence="2" key="1">
    <citation type="submission" date="2017-04" db="EMBL/GenBank/DDBJ databases">
        <authorList>
            <person name="Varghese N."/>
            <person name="Submissions S."/>
        </authorList>
    </citation>
    <scope>NUCLEOTIDE SEQUENCE [LARGE SCALE GENOMIC DNA]</scope>
    <source>
        <strain evidence="2">DSM 44073</strain>
    </source>
</reference>
<gene>
    <name evidence="1" type="ORF">SAMN05660733_00985</name>
</gene>
<dbReference type="EMBL" id="FWYC01000004">
    <property type="protein sequence ID" value="SMC67083.1"/>
    <property type="molecule type" value="Genomic_DNA"/>
</dbReference>
<dbReference type="STRING" id="40571.SAMN05660733_00985"/>
<dbReference type="eggNOG" id="ENOG50336CV">
    <property type="taxonomic scope" value="Bacteria"/>
</dbReference>
<name>A0A1W2B281_9PSEU</name>
<dbReference type="OrthoDB" id="3378334at2"/>
<evidence type="ECO:0000313" key="2">
    <source>
        <dbReference type="Proteomes" id="UP000192840"/>
    </source>
</evidence>
<proteinExistence type="predicted"/>
<dbReference type="Proteomes" id="UP000192840">
    <property type="component" value="Unassembled WGS sequence"/>
</dbReference>
<dbReference type="AlphaFoldDB" id="A0A1W2B281"/>